<sequence>MSWHNTVLQCLLIPLWFLLQPSLSQSSQCTFFCPSQDELGQALLTQPLAIPYQSDYSVFECVYGEGISDPETHSCFYIKSDGKHALDGQKDQCPAHAIPCSNAPGSFSSYGKPEVPAWIENGRSLLYLKENHT</sequence>
<gene>
    <name evidence="2" type="ORF">Agabi119p4_3822</name>
</gene>
<feature type="signal peptide" evidence="1">
    <location>
        <begin position="1"/>
        <end position="26"/>
    </location>
</feature>
<reference evidence="2 3" key="1">
    <citation type="journal article" name="Sci. Rep.">
        <title>Telomere-to-telomere assembled and centromere annotated genomes of the two main subspecies of the button mushroom Agaricus bisporus reveal especially polymorphic chromosome ends.</title>
        <authorList>
            <person name="Sonnenberg A.S.M."/>
            <person name="Sedaghat-Telgerd N."/>
            <person name="Lavrijssen B."/>
            <person name="Ohm R.A."/>
            <person name="Hendrickx P.M."/>
            <person name="Scholtmeijer K."/>
            <person name="Baars J.J.P."/>
            <person name="van Peer A."/>
        </authorList>
    </citation>
    <scope>NUCLEOTIDE SEQUENCE [LARGE SCALE GENOMIC DNA]</scope>
    <source>
        <strain evidence="2 3">H119_p4</strain>
    </source>
</reference>
<organism evidence="2 3">
    <name type="scientific">Agaricus bisporus var. burnettii</name>
    <dbReference type="NCBI Taxonomy" id="192524"/>
    <lineage>
        <taxon>Eukaryota</taxon>
        <taxon>Fungi</taxon>
        <taxon>Dikarya</taxon>
        <taxon>Basidiomycota</taxon>
        <taxon>Agaricomycotina</taxon>
        <taxon>Agaricomycetes</taxon>
        <taxon>Agaricomycetidae</taxon>
        <taxon>Agaricales</taxon>
        <taxon>Agaricineae</taxon>
        <taxon>Agaricaceae</taxon>
        <taxon>Agaricus</taxon>
    </lineage>
</organism>
<accession>A0A8H7F5N6</accession>
<proteinExistence type="predicted"/>
<protein>
    <submittedName>
        <fullName evidence="2">Uncharacterized protein</fullName>
    </submittedName>
</protein>
<evidence type="ECO:0000313" key="2">
    <source>
        <dbReference type="EMBL" id="KAF7777750.1"/>
    </source>
</evidence>
<dbReference type="Proteomes" id="UP000629468">
    <property type="component" value="Unassembled WGS sequence"/>
</dbReference>
<dbReference type="AlphaFoldDB" id="A0A8H7F5N6"/>
<feature type="chain" id="PRO_5034809210" evidence="1">
    <location>
        <begin position="27"/>
        <end position="133"/>
    </location>
</feature>
<keyword evidence="1" id="KW-0732">Signal</keyword>
<dbReference type="EMBL" id="JABXXO010000005">
    <property type="protein sequence ID" value="KAF7777750.1"/>
    <property type="molecule type" value="Genomic_DNA"/>
</dbReference>
<evidence type="ECO:0000313" key="3">
    <source>
        <dbReference type="Proteomes" id="UP000629468"/>
    </source>
</evidence>
<comment type="caution">
    <text evidence="2">The sequence shown here is derived from an EMBL/GenBank/DDBJ whole genome shotgun (WGS) entry which is preliminary data.</text>
</comment>
<name>A0A8H7F5N6_AGABI</name>
<evidence type="ECO:0000256" key="1">
    <source>
        <dbReference type="SAM" id="SignalP"/>
    </source>
</evidence>